<evidence type="ECO:0000256" key="1">
    <source>
        <dbReference type="ARBA" id="ARBA00004651"/>
    </source>
</evidence>
<feature type="transmembrane region" description="Helical" evidence="9">
    <location>
        <begin position="419"/>
        <end position="439"/>
    </location>
</feature>
<feature type="region of interest" description="Disordered" evidence="8">
    <location>
        <begin position="1"/>
        <end position="48"/>
    </location>
</feature>
<feature type="transmembrane region" description="Helical" evidence="9">
    <location>
        <begin position="390"/>
        <end position="407"/>
    </location>
</feature>
<comment type="subcellular location">
    <subcellularLocation>
        <location evidence="1">Cell membrane</location>
        <topology evidence="1">Multi-pass membrane protein</topology>
    </subcellularLocation>
</comment>
<evidence type="ECO:0000256" key="7">
    <source>
        <dbReference type="ARBA" id="ARBA00023315"/>
    </source>
</evidence>
<dbReference type="Proteomes" id="UP000018291">
    <property type="component" value="Unassembled WGS sequence"/>
</dbReference>
<gene>
    <name evidence="12" type="ORF">BN381_130060</name>
</gene>
<feature type="transmembrane region" description="Helical" evidence="9">
    <location>
        <begin position="118"/>
        <end position="137"/>
    </location>
</feature>
<comment type="caution">
    <text evidence="12">The sequence shown here is derived from an EMBL/GenBank/DDBJ whole genome shotgun (WGS) entry which is preliminary data.</text>
</comment>
<feature type="compositionally biased region" description="Low complexity" evidence="8">
    <location>
        <begin position="945"/>
        <end position="961"/>
    </location>
</feature>
<reference evidence="12 13" key="1">
    <citation type="journal article" date="2013" name="ISME J.">
        <title>Metabolic model for the filamentous 'Candidatus Microthrix parvicella' based on genomic and metagenomic analyses.</title>
        <authorList>
            <person name="Jon McIlroy S."/>
            <person name="Kristiansen R."/>
            <person name="Albertsen M."/>
            <person name="Michael Karst S."/>
            <person name="Rossetti S."/>
            <person name="Lund Nielsen J."/>
            <person name="Tandoi V."/>
            <person name="James Seviour R."/>
            <person name="Nielsen P.H."/>
        </authorList>
    </citation>
    <scope>NUCLEOTIDE SEQUENCE [LARGE SCALE GENOMIC DNA]</scope>
    <source>
        <strain evidence="12 13">RN1</strain>
    </source>
</reference>
<feature type="domain" description="Acyltransferase 3" evidence="10">
    <location>
        <begin position="90"/>
        <end position="435"/>
    </location>
</feature>
<evidence type="ECO:0000259" key="11">
    <source>
        <dbReference type="Pfam" id="PF19040"/>
    </source>
</evidence>
<feature type="compositionally biased region" description="Pro residues" evidence="8">
    <location>
        <begin position="1"/>
        <end position="15"/>
    </location>
</feature>
<dbReference type="Pfam" id="PF01757">
    <property type="entry name" value="Acyl_transf_3"/>
    <property type="match status" value="1"/>
</dbReference>
<dbReference type="HOGENOM" id="CLU_005679_10_1_11"/>
<protein>
    <recommendedName>
        <fullName evidence="14">Acyltransferase</fullName>
    </recommendedName>
</protein>
<evidence type="ECO:0000256" key="3">
    <source>
        <dbReference type="ARBA" id="ARBA00022679"/>
    </source>
</evidence>
<feature type="domain" description="SGNH" evidence="11">
    <location>
        <begin position="714"/>
        <end position="924"/>
    </location>
</feature>
<dbReference type="PANTHER" id="PTHR23028:SF53">
    <property type="entry name" value="ACYL_TRANSF_3 DOMAIN-CONTAINING PROTEIN"/>
    <property type="match status" value="1"/>
</dbReference>
<dbReference type="GO" id="GO:0009103">
    <property type="term" value="P:lipopolysaccharide biosynthetic process"/>
    <property type="evidence" value="ECO:0007669"/>
    <property type="project" value="TreeGrafter"/>
</dbReference>
<evidence type="ECO:0000256" key="5">
    <source>
        <dbReference type="ARBA" id="ARBA00022989"/>
    </source>
</evidence>
<evidence type="ECO:0000256" key="8">
    <source>
        <dbReference type="SAM" id="MobiDB-lite"/>
    </source>
</evidence>
<dbReference type="SUPFAM" id="SSF52266">
    <property type="entry name" value="SGNH hydrolase"/>
    <property type="match status" value="1"/>
</dbReference>
<dbReference type="InterPro" id="IPR050879">
    <property type="entry name" value="Acyltransferase_3"/>
</dbReference>
<keyword evidence="3" id="KW-0808">Transferase</keyword>
<feature type="transmembrane region" description="Helical" evidence="9">
    <location>
        <begin position="323"/>
        <end position="341"/>
    </location>
</feature>
<dbReference type="GO" id="GO:0016747">
    <property type="term" value="F:acyltransferase activity, transferring groups other than amino-acyl groups"/>
    <property type="evidence" value="ECO:0007669"/>
    <property type="project" value="InterPro"/>
</dbReference>
<dbReference type="InterPro" id="IPR036514">
    <property type="entry name" value="SGNH_hydro_sf"/>
</dbReference>
<evidence type="ECO:0000256" key="2">
    <source>
        <dbReference type="ARBA" id="ARBA00022475"/>
    </source>
</evidence>
<name>R4Z1L4_9ACTN</name>
<dbReference type="Pfam" id="PF19040">
    <property type="entry name" value="SGNH"/>
    <property type="match status" value="1"/>
</dbReference>
<organism evidence="12 13">
    <name type="scientific">Candidatus Neomicrothrix parvicella RN1</name>
    <dbReference type="NCBI Taxonomy" id="1229780"/>
    <lineage>
        <taxon>Bacteria</taxon>
        <taxon>Bacillati</taxon>
        <taxon>Actinomycetota</taxon>
        <taxon>Acidimicrobiia</taxon>
        <taxon>Acidimicrobiales</taxon>
        <taxon>Microthrixaceae</taxon>
        <taxon>Candidatus Neomicrothrix</taxon>
    </lineage>
</organism>
<feature type="transmembrane region" description="Helical" evidence="9">
    <location>
        <begin position="158"/>
        <end position="177"/>
    </location>
</feature>
<dbReference type="PANTHER" id="PTHR23028">
    <property type="entry name" value="ACETYLTRANSFERASE"/>
    <property type="match status" value="1"/>
</dbReference>
<feature type="transmembrane region" description="Helical" evidence="9">
    <location>
        <begin position="451"/>
        <end position="468"/>
    </location>
</feature>
<evidence type="ECO:0008006" key="14">
    <source>
        <dbReference type="Google" id="ProtNLM"/>
    </source>
</evidence>
<feature type="region of interest" description="Disordered" evidence="8">
    <location>
        <begin position="63"/>
        <end position="85"/>
    </location>
</feature>
<keyword evidence="13" id="KW-1185">Reference proteome</keyword>
<evidence type="ECO:0000259" key="10">
    <source>
        <dbReference type="Pfam" id="PF01757"/>
    </source>
</evidence>
<keyword evidence="7" id="KW-0012">Acyltransferase</keyword>
<evidence type="ECO:0000256" key="4">
    <source>
        <dbReference type="ARBA" id="ARBA00022692"/>
    </source>
</evidence>
<keyword evidence="4 9" id="KW-0812">Transmembrane</keyword>
<evidence type="ECO:0000256" key="9">
    <source>
        <dbReference type="SAM" id="Phobius"/>
    </source>
</evidence>
<dbReference type="eggNOG" id="COG1835">
    <property type="taxonomic scope" value="Bacteria"/>
</dbReference>
<proteinExistence type="predicted"/>
<accession>R4Z1L4</accession>
<evidence type="ECO:0000256" key="6">
    <source>
        <dbReference type="ARBA" id="ARBA00023136"/>
    </source>
</evidence>
<dbReference type="InterPro" id="IPR043968">
    <property type="entry name" value="SGNH"/>
</dbReference>
<dbReference type="EMBL" id="CANL01000005">
    <property type="protein sequence ID" value="CCM62502.1"/>
    <property type="molecule type" value="Genomic_DNA"/>
</dbReference>
<evidence type="ECO:0000313" key="12">
    <source>
        <dbReference type="EMBL" id="CCM62502.1"/>
    </source>
</evidence>
<dbReference type="GO" id="GO:0005886">
    <property type="term" value="C:plasma membrane"/>
    <property type="evidence" value="ECO:0007669"/>
    <property type="project" value="UniProtKB-SubCell"/>
</dbReference>
<keyword evidence="5 9" id="KW-1133">Transmembrane helix</keyword>
<feature type="transmembrane region" description="Helical" evidence="9">
    <location>
        <begin position="347"/>
        <end position="369"/>
    </location>
</feature>
<dbReference type="eggNOG" id="COG2755">
    <property type="taxonomic scope" value="Bacteria"/>
</dbReference>
<feature type="transmembrane region" description="Helical" evidence="9">
    <location>
        <begin position="294"/>
        <end position="311"/>
    </location>
</feature>
<dbReference type="AlphaFoldDB" id="R4Z1L4"/>
<dbReference type="InterPro" id="IPR002656">
    <property type="entry name" value="Acyl_transf_3_dom"/>
</dbReference>
<dbReference type="Gene3D" id="3.40.50.1110">
    <property type="entry name" value="SGNH hydrolase"/>
    <property type="match status" value="1"/>
</dbReference>
<feature type="transmembrane region" description="Helical" evidence="9">
    <location>
        <begin position="260"/>
        <end position="282"/>
    </location>
</feature>
<feature type="transmembrane region" description="Helical" evidence="9">
    <location>
        <begin position="230"/>
        <end position="248"/>
    </location>
</feature>
<keyword evidence="2" id="KW-1003">Cell membrane</keyword>
<keyword evidence="6 9" id="KW-0472">Membrane</keyword>
<feature type="region of interest" description="Disordered" evidence="8">
    <location>
        <begin position="937"/>
        <end position="969"/>
    </location>
</feature>
<dbReference type="STRING" id="1229780.BN381_130060"/>
<sequence length="969" mass="104444">MTSPSAPPANPPGNHPPTDSGGRSASANGSDVADENPRSLSQRVEGAGDSTVLDLTIGVEGAGPVTTAPVPPDDSPTTSAGDPPMLRHRNCLDGIRGLAVLTVVFFHLELGWMRGGYLGVDVFFVLSGFLISTLLIREWTKHGRIDLKGFWVRRARRLLPAMLVVLAAVAAFAVFLAQPEQLSDIRSQGLASLFYVTNWARAAEKTSYFDTFAAKSPLEHYWSLAIEEQFYVVWPLVVIALFTWRSRAKGTLDRARRYDVPLGLVGLIGAAASATLMAVLYSPDNSSLYFRTDTRVQGLLIGVALAALFDAVGRRLMAAPPAWLVPSGWAAGLAFLVAIVTDVTPAWLYQGGFLLIAVLTAVVILAAMAHPRSSLDRALSVRPLRFFGRISYGLYLWHWPVILALTPERTGLPMPALNVLRFAISVALAVVSLLVLEVPIRERRLPVRVEFASLGVVPVALAVALLVTTTGGELTLEEAYAADQRTTAPVQTVAPVATPNHTDTLVLGDELALALPADWGDPDGDGPATGSVTLAGTACDDATRLCDDWRQRWKARVDQASPDVVMVAIRNWQPFDDTNAKMDVFDAALTESAFVDGMDRLATELGAGPTADGGRTVVFLTAPKRSEDGSLDPFVVERTREAARQVTVRRNGAVQEVSMERLWCGPVRCIDQARLYPAKGRFEVVSPNAEAFGTALAGVARRAVTDHLAREASGDQLRVLLVGDSVAWSIGSNFHGTTKAADQKILLWNQAEFACYPDPAPGPRLGLPGTVSTECPDWAERWPTYLDEFQPQVVLLPVSQWMILDRDVDGRRIAFDSDEMRRRIKKYYGQTIDVMSKTGALVVLTTVIPNVASTKSITKDADVAESQRREVALNKIITELVASRPDDAALIDLAGWICEGTKCAEELDGVRLRPDGGHFSSESSPLAGAFLTEELERVAKERGLSPDADATTATTSAASKTAPPPPPNG</sequence>
<dbReference type="OrthoDB" id="3404679at2"/>
<evidence type="ECO:0000313" key="13">
    <source>
        <dbReference type="Proteomes" id="UP000018291"/>
    </source>
</evidence>